<keyword evidence="1" id="KW-0812">Transmembrane</keyword>
<dbReference type="PANTHER" id="PTHR28008">
    <property type="entry name" value="DOMAIN PROTEIN, PUTATIVE (AFU_ORTHOLOGUE AFUA_3G10980)-RELATED"/>
    <property type="match status" value="1"/>
</dbReference>
<dbReference type="Pfam" id="PF04892">
    <property type="entry name" value="VanZ"/>
    <property type="match status" value="1"/>
</dbReference>
<evidence type="ECO:0000313" key="3">
    <source>
        <dbReference type="EMBL" id="XBM47263.1"/>
    </source>
</evidence>
<protein>
    <submittedName>
        <fullName evidence="3">VanZ family protein</fullName>
    </submittedName>
</protein>
<dbReference type="RefSeq" id="WP_348787237.1">
    <property type="nucleotide sequence ID" value="NZ_CP157390.1"/>
</dbReference>
<keyword evidence="1" id="KW-1133">Transmembrane helix</keyword>
<sequence length="139" mass="15129">MRRPLLRIATALYLLAVAWITLNPAPPDPRLNPVLEWLLETCASIPALAWIDFRVAEFTGNVLMFVPLGVLGMLLLGRWRWWLVLVLGAATTLVIEFVQLFLPARFSDPSDLIANTLGTAVGIGVVALWAGAVARRAGG</sequence>
<dbReference type="InterPro" id="IPR006976">
    <property type="entry name" value="VanZ-like"/>
</dbReference>
<feature type="transmembrane region" description="Helical" evidence="1">
    <location>
        <begin position="83"/>
        <end position="106"/>
    </location>
</feature>
<feature type="transmembrane region" description="Helical" evidence="1">
    <location>
        <begin position="112"/>
        <end position="134"/>
    </location>
</feature>
<dbReference type="PANTHER" id="PTHR28008:SF1">
    <property type="entry name" value="DOMAIN PROTEIN, PUTATIVE (AFU_ORTHOLOGUE AFUA_3G10980)-RELATED"/>
    <property type="match status" value="1"/>
</dbReference>
<proteinExistence type="predicted"/>
<dbReference type="AlphaFoldDB" id="A0AAU7GAS9"/>
<gene>
    <name evidence="3" type="ORF">AAME72_14380</name>
</gene>
<feature type="transmembrane region" description="Helical" evidence="1">
    <location>
        <begin position="58"/>
        <end position="76"/>
    </location>
</feature>
<name>A0AAU7GAS9_9MICO</name>
<accession>A0AAU7GAS9</accession>
<feature type="domain" description="VanZ-like" evidence="2">
    <location>
        <begin position="11"/>
        <end position="128"/>
    </location>
</feature>
<dbReference type="EMBL" id="CP157390">
    <property type="protein sequence ID" value="XBM47263.1"/>
    <property type="molecule type" value="Genomic_DNA"/>
</dbReference>
<evidence type="ECO:0000256" key="1">
    <source>
        <dbReference type="SAM" id="Phobius"/>
    </source>
</evidence>
<evidence type="ECO:0000259" key="2">
    <source>
        <dbReference type="Pfam" id="PF04892"/>
    </source>
</evidence>
<reference evidence="3" key="1">
    <citation type="submission" date="2024-05" db="EMBL/GenBank/DDBJ databases">
        <title>The Natural Products Discovery Center: Release of the First 8490 Sequenced Strains for Exploring Actinobacteria Biosynthetic Diversity.</title>
        <authorList>
            <person name="Kalkreuter E."/>
            <person name="Kautsar S.A."/>
            <person name="Yang D."/>
            <person name="Bader C.D."/>
            <person name="Teijaro C.N."/>
            <person name="Fluegel L."/>
            <person name="Davis C.M."/>
            <person name="Simpson J.R."/>
            <person name="Lauterbach L."/>
            <person name="Steele A.D."/>
            <person name="Gui C."/>
            <person name="Meng S."/>
            <person name="Li G."/>
            <person name="Viehrig K."/>
            <person name="Ye F."/>
            <person name="Su P."/>
            <person name="Kiefer A.F."/>
            <person name="Nichols A."/>
            <person name="Cepeda A.J."/>
            <person name="Yan W."/>
            <person name="Fan B."/>
            <person name="Jiang Y."/>
            <person name="Adhikari A."/>
            <person name="Zheng C.-J."/>
            <person name="Schuster L."/>
            <person name="Cowan T.M."/>
            <person name="Smanski M.J."/>
            <person name="Chevrette M.G."/>
            <person name="de Carvalho L.P.S."/>
            <person name="Shen B."/>
        </authorList>
    </citation>
    <scope>NUCLEOTIDE SEQUENCE</scope>
    <source>
        <strain evidence="3">NPDC080035</strain>
    </source>
</reference>
<keyword evidence="1" id="KW-0472">Membrane</keyword>
<organism evidence="3">
    <name type="scientific">Leifsonia sp. NPDC080035</name>
    <dbReference type="NCBI Taxonomy" id="3143936"/>
    <lineage>
        <taxon>Bacteria</taxon>
        <taxon>Bacillati</taxon>
        <taxon>Actinomycetota</taxon>
        <taxon>Actinomycetes</taxon>
        <taxon>Micrococcales</taxon>
        <taxon>Microbacteriaceae</taxon>
        <taxon>Leifsonia</taxon>
    </lineage>
</organism>